<keyword evidence="4 7" id="KW-0812">Transmembrane</keyword>
<comment type="subcellular location">
    <subcellularLocation>
        <location evidence="1">Cell membrane</location>
        <topology evidence="1">Multi-pass membrane protein</topology>
    </subcellularLocation>
</comment>
<keyword evidence="6 7" id="KW-0472">Membrane</keyword>
<evidence type="ECO:0000259" key="8">
    <source>
        <dbReference type="Pfam" id="PF02687"/>
    </source>
</evidence>
<keyword evidence="11" id="KW-1185">Reference proteome</keyword>
<evidence type="ECO:0000256" key="1">
    <source>
        <dbReference type="ARBA" id="ARBA00004651"/>
    </source>
</evidence>
<feature type="transmembrane region" description="Helical" evidence="7">
    <location>
        <begin position="248"/>
        <end position="275"/>
    </location>
</feature>
<reference evidence="10 11" key="2">
    <citation type="submission" date="2018-12" db="EMBL/GenBank/DDBJ databases">
        <title>Rhizobacter gummiphilus sp. nov., a rubber-degrading bacterium isolated from the soil of a botanical garden in Japan.</title>
        <authorList>
            <person name="Shunsuke S.S."/>
        </authorList>
    </citation>
    <scope>NUCLEOTIDE SEQUENCE [LARGE SCALE GENOMIC DNA]</scope>
    <source>
        <strain evidence="10 11">S-16</strain>
    </source>
</reference>
<evidence type="ECO:0000256" key="2">
    <source>
        <dbReference type="ARBA" id="ARBA00022448"/>
    </source>
</evidence>
<dbReference type="Pfam" id="PF12704">
    <property type="entry name" value="MacB_PCD"/>
    <property type="match status" value="1"/>
</dbReference>
<name>A0A3N7HNQ9_9BURK</name>
<evidence type="ECO:0000259" key="9">
    <source>
        <dbReference type="Pfam" id="PF12704"/>
    </source>
</evidence>
<feature type="domain" description="MacB-like periplasmic core" evidence="9">
    <location>
        <begin position="23"/>
        <end position="228"/>
    </location>
</feature>
<dbReference type="InterPro" id="IPR025857">
    <property type="entry name" value="MacB_PCD"/>
</dbReference>
<feature type="transmembrane region" description="Helical" evidence="7">
    <location>
        <begin position="346"/>
        <end position="370"/>
    </location>
</feature>
<dbReference type="InterPro" id="IPR051125">
    <property type="entry name" value="ABC-4/HrtB_transporter"/>
</dbReference>
<protein>
    <submittedName>
        <fullName evidence="10">ABC transporter permease</fullName>
    </submittedName>
</protein>
<keyword evidence="5 7" id="KW-1133">Transmembrane helix</keyword>
<dbReference type="PANTHER" id="PTHR43738">
    <property type="entry name" value="ABC TRANSPORTER, MEMBRANE PROTEIN"/>
    <property type="match status" value="1"/>
</dbReference>
<reference evidence="10 11" key="1">
    <citation type="submission" date="2018-08" db="EMBL/GenBank/DDBJ databases">
        <authorList>
            <person name="Khan S.A."/>
            <person name="Jeon C.O."/>
            <person name="Chun B.H."/>
            <person name="Jeong S.E."/>
        </authorList>
    </citation>
    <scope>NUCLEOTIDE SEQUENCE [LARGE SCALE GENOMIC DNA]</scope>
    <source>
        <strain evidence="10 11">S-16</strain>
    </source>
</reference>
<evidence type="ECO:0000313" key="10">
    <source>
        <dbReference type="EMBL" id="RQP23784.1"/>
    </source>
</evidence>
<feature type="domain" description="ABC3 transporter permease C-terminal" evidence="8">
    <location>
        <begin position="263"/>
        <end position="375"/>
    </location>
</feature>
<comment type="caution">
    <text evidence="10">The sequence shown here is derived from an EMBL/GenBank/DDBJ whole genome shotgun (WGS) entry which is preliminary data.</text>
</comment>
<dbReference type="RefSeq" id="WP_124541511.1">
    <property type="nucleotide sequence ID" value="NZ_QUSW01000004.1"/>
</dbReference>
<dbReference type="PANTHER" id="PTHR43738:SF1">
    <property type="entry name" value="HEMIN TRANSPORT SYSTEM PERMEASE PROTEIN HRTB-RELATED"/>
    <property type="match status" value="1"/>
</dbReference>
<evidence type="ECO:0000256" key="5">
    <source>
        <dbReference type="ARBA" id="ARBA00022989"/>
    </source>
</evidence>
<accession>A0A3N7HNQ9</accession>
<dbReference type="GO" id="GO:0005886">
    <property type="term" value="C:plasma membrane"/>
    <property type="evidence" value="ECO:0007669"/>
    <property type="project" value="UniProtKB-SubCell"/>
</dbReference>
<feature type="transmembrane region" description="Helical" evidence="7">
    <location>
        <begin position="313"/>
        <end position="334"/>
    </location>
</feature>
<gene>
    <name evidence="10" type="ORF">DZC73_16815</name>
</gene>
<organism evidence="10 11">
    <name type="scientific">Piscinibacter terrae</name>
    <dbReference type="NCBI Taxonomy" id="2496871"/>
    <lineage>
        <taxon>Bacteria</taxon>
        <taxon>Pseudomonadati</taxon>
        <taxon>Pseudomonadota</taxon>
        <taxon>Betaproteobacteria</taxon>
        <taxon>Burkholderiales</taxon>
        <taxon>Sphaerotilaceae</taxon>
        <taxon>Piscinibacter</taxon>
    </lineage>
</organism>
<feature type="transmembrane region" description="Helical" evidence="7">
    <location>
        <begin position="26"/>
        <end position="51"/>
    </location>
</feature>
<dbReference type="OrthoDB" id="8578584at2"/>
<sequence length="380" mass="40217">MRAKVALARKTLVHEWRRFAPATLSVAFSALLLLVQTALVLGIFGSAAVFIDRSGGDLWIGAPGTQSVELGRPLPADTDTWLRMHPQVRSLEPFLWVDADWRSGTGRGAVSVSVSGIATKAGSVMFSRSISDDMRARLAEPEGVIVERADLAKLGVDTGSRVQLNGHSVRVVGIATGLRALGGVNVLASVDTARRILGSPPSDERNTYFVATLREPAKAVQVRAQLDADGQRHGYQAWTRAEFSRLAIFYWMFETGAGLGVLFLSCIVCVVGIVITSQSLMGAVGGSVNEYATLHALGVGMGSLKRVVLEQSAWVGAAGLLMGIAATAAALWLASRNDVPVSLDGWAAFACIVVVMGISLLSGLAATRVLRRADPATLLR</sequence>
<keyword evidence="2" id="KW-0813">Transport</keyword>
<evidence type="ECO:0000256" key="3">
    <source>
        <dbReference type="ARBA" id="ARBA00022475"/>
    </source>
</evidence>
<evidence type="ECO:0000256" key="6">
    <source>
        <dbReference type="ARBA" id="ARBA00023136"/>
    </source>
</evidence>
<evidence type="ECO:0000256" key="4">
    <source>
        <dbReference type="ARBA" id="ARBA00022692"/>
    </source>
</evidence>
<dbReference type="InterPro" id="IPR003838">
    <property type="entry name" value="ABC3_permease_C"/>
</dbReference>
<dbReference type="AlphaFoldDB" id="A0A3N7HNQ9"/>
<proteinExistence type="predicted"/>
<dbReference type="Pfam" id="PF02687">
    <property type="entry name" value="FtsX"/>
    <property type="match status" value="1"/>
</dbReference>
<dbReference type="EMBL" id="QUSW01000004">
    <property type="protein sequence ID" value="RQP23784.1"/>
    <property type="molecule type" value="Genomic_DNA"/>
</dbReference>
<evidence type="ECO:0000313" key="11">
    <source>
        <dbReference type="Proteomes" id="UP000267464"/>
    </source>
</evidence>
<dbReference type="Proteomes" id="UP000267464">
    <property type="component" value="Unassembled WGS sequence"/>
</dbReference>
<keyword evidence="3" id="KW-1003">Cell membrane</keyword>
<evidence type="ECO:0000256" key="7">
    <source>
        <dbReference type="SAM" id="Phobius"/>
    </source>
</evidence>